<dbReference type="NCBIfam" id="TIGR02384">
    <property type="entry name" value="RelB_DinJ"/>
    <property type="match status" value="1"/>
</dbReference>
<sequence>MKNINDSANQAEHLDITIDADLKRAVTEVYQQYGMSLTTAIHLFIQQSVTDHDLPFDLELSKEQLQAELAREKATGDTESLAAVEALWQDWKEL</sequence>
<comment type="similarity">
    <text evidence="1">Belongs to the RelB/DinJ antitoxin family.</text>
</comment>
<protein>
    <submittedName>
        <fullName evidence="3">Type II toxin-antitoxin system RelB/DinJ family antitoxin</fullName>
    </submittedName>
</protein>
<dbReference type="PANTHER" id="PTHR38781:SF1">
    <property type="entry name" value="ANTITOXIN DINJ-RELATED"/>
    <property type="match status" value="1"/>
</dbReference>
<keyword evidence="2" id="KW-1277">Toxin-antitoxin system</keyword>
<accession>A0ABW1TBT9</accession>
<reference evidence="4" key="1">
    <citation type="journal article" date="2019" name="Int. J. Syst. Evol. Microbiol.">
        <title>The Global Catalogue of Microorganisms (GCM) 10K type strain sequencing project: providing services to taxonomists for standard genome sequencing and annotation.</title>
        <authorList>
            <consortium name="The Broad Institute Genomics Platform"/>
            <consortium name="The Broad Institute Genome Sequencing Center for Infectious Disease"/>
            <person name="Wu L."/>
            <person name="Ma J."/>
        </authorList>
    </citation>
    <scope>NUCLEOTIDE SEQUENCE [LARGE SCALE GENOMIC DNA]</scope>
    <source>
        <strain evidence="4">CCM 8908</strain>
    </source>
</reference>
<dbReference type="InterPro" id="IPR013321">
    <property type="entry name" value="Arc_rbn_hlx_hlx"/>
</dbReference>
<evidence type="ECO:0000256" key="1">
    <source>
        <dbReference type="ARBA" id="ARBA00010562"/>
    </source>
</evidence>
<gene>
    <name evidence="3" type="ORF">ACFP1C_00530</name>
</gene>
<name>A0ABW1TBT9_9LACO</name>
<keyword evidence="4" id="KW-1185">Reference proteome</keyword>
<evidence type="ECO:0000256" key="2">
    <source>
        <dbReference type="ARBA" id="ARBA00022649"/>
    </source>
</evidence>
<dbReference type="Gene3D" id="1.10.1220.10">
    <property type="entry name" value="Met repressor-like"/>
    <property type="match status" value="1"/>
</dbReference>
<comment type="caution">
    <text evidence="3">The sequence shown here is derived from an EMBL/GenBank/DDBJ whole genome shotgun (WGS) entry which is preliminary data.</text>
</comment>
<dbReference type="Proteomes" id="UP001596283">
    <property type="component" value="Unassembled WGS sequence"/>
</dbReference>
<dbReference type="EMBL" id="JBHSSI010000004">
    <property type="protein sequence ID" value="MFC6259423.1"/>
    <property type="molecule type" value="Genomic_DNA"/>
</dbReference>
<dbReference type="InterPro" id="IPR007337">
    <property type="entry name" value="RelB/DinJ"/>
</dbReference>
<dbReference type="RefSeq" id="WP_125686727.1">
    <property type="nucleotide sequence ID" value="NZ_JBHSSI010000004.1"/>
</dbReference>
<proteinExistence type="inferred from homology"/>
<dbReference type="PANTHER" id="PTHR38781">
    <property type="entry name" value="ANTITOXIN DINJ-RELATED"/>
    <property type="match status" value="1"/>
</dbReference>
<organism evidence="3 4">
    <name type="scientific">Levilactobacillus fujinensis</name>
    <dbReference type="NCBI Taxonomy" id="2486024"/>
    <lineage>
        <taxon>Bacteria</taxon>
        <taxon>Bacillati</taxon>
        <taxon>Bacillota</taxon>
        <taxon>Bacilli</taxon>
        <taxon>Lactobacillales</taxon>
        <taxon>Lactobacillaceae</taxon>
        <taxon>Levilactobacillus</taxon>
    </lineage>
</organism>
<dbReference type="Pfam" id="PF04221">
    <property type="entry name" value="RelB"/>
    <property type="match status" value="1"/>
</dbReference>
<evidence type="ECO:0000313" key="4">
    <source>
        <dbReference type="Proteomes" id="UP001596283"/>
    </source>
</evidence>
<evidence type="ECO:0000313" key="3">
    <source>
        <dbReference type="EMBL" id="MFC6259423.1"/>
    </source>
</evidence>